<accession>A0A5K7ZD48</accession>
<dbReference type="KEGG" id="dov:DSCO28_06740"/>
<dbReference type="RefSeq" id="WP_155321141.1">
    <property type="nucleotide sequence ID" value="NZ_AP021876.1"/>
</dbReference>
<feature type="region of interest" description="Disordered" evidence="1">
    <location>
        <begin position="134"/>
        <end position="156"/>
    </location>
</feature>
<reference evidence="3 4" key="1">
    <citation type="submission" date="2019-11" db="EMBL/GenBank/DDBJ databases">
        <title>Comparative genomics of hydrocarbon-degrading Desulfosarcina strains.</title>
        <authorList>
            <person name="Watanabe M."/>
            <person name="Kojima H."/>
            <person name="Fukui M."/>
        </authorList>
    </citation>
    <scope>NUCLEOTIDE SEQUENCE [LARGE SCALE GENOMIC DNA]</scope>
    <source>
        <strain evidence="3 4">28bB2T</strain>
    </source>
</reference>
<dbReference type="AlphaFoldDB" id="A0A5K7ZD48"/>
<evidence type="ECO:0000256" key="1">
    <source>
        <dbReference type="SAM" id="MobiDB-lite"/>
    </source>
</evidence>
<keyword evidence="2" id="KW-0472">Membrane</keyword>
<proteinExistence type="predicted"/>
<keyword evidence="2" id="KW-0812">Transmembrane</keyword>
<evidence type="ECO:0008006" key="5">
    <source>
        <dbReference type="Google" id="ProtNLM"/>
    </source>
</evidence>
<organism evidence="3 4">
    <name type="scientific">Desulfosarcina ovata subsp. sediminis</name>
    <dbReference type="NCBI Taxonomy" id="885957"/>
    <lineage>
        <taxon>Bacteria</taxon>
        <taxon>Pseudomonadati</taxon>
        <taxon>Thermodesulfobacteriota</taxon>
        <taxon>Desulfobacteria</taxon>
        <taxon>Desulfobacterales</taxon>
        <taxon>Desulfosarcinaceae</taxon>
        <taxon>Desulfosarcina</taxon>
    </lineage>
</organism>
<evidence type="ECO:0000256" key="2">
    <source>
        <dbReference type="SAM" id="Phobius"/>
    </source>
</evidence>
<dbReference type="EMBL" id="AP021876">
    <property type="protein sequence ID" value="BBO80108.1"/>
    <property type="molecule type" value="Genomic_DNA"/>
</dbReference>
<gene>
    <name evidence="3" type="ORF">DSCO28_06740</name>
</gene>
<keyword evidence="2" id="KW-1133">Transmembrane helix</keyword>
<feature type="compositionally biased region" description="Low complexity" evidence="1">
    <location>
        <begin position="146"/>
        <end position="156"/>
    </location>
</feature>
<dbReference type="Proteomes" id="UP000425960">
    <property type="component" value="Chromosome"/>
</dbReference>
<sequence length="198" mass="20987">MQQSKNRRVFYFPMGNESGSVIVAALFILVMVTVLGLTASNTSTIELQIAANDQFIKMSFYNADSALYGTSKLISLAVNESGKINEGTGNDAPGLTYLSTASDPADDFYRQISGIDQYDGTFDVDFNAGGIDSQADARRDRQDYPAGSGVEFSSGSEGVGASVVAIYYGIESSGFSNRNTTSDLSATYRKLVGVPGGL</sequence>
<evidence type="ECO:0000313" key="3">
    <source>
        <dbReference type="EMBL" id="BBO80108.1"/>
    </source>
</evidence>
<feature type="transmembrane region" description="Helical" evidence="2">
    <location>
        <begin position="21"/>
        <end position="39"/>
    </location>
</feature>
<protein>
    <recommendedName>
        <fullName evidence="5">Type 4 fimbrial biogenesis protein PilX N-terminal domain-containing protein</fullName>
    </recommendedName>
</protein>
<evidence type="ECO:0000313" key="4">
    <source>
        <dbReference type="Proteomes" id="UP000425960"/>
    </source>
</evidence>
<name>A0A5K7ZD48_9BACT</name>